<protein>
    <submittedName>
        <fullName evidence="1">Uncharacterized protein</fullName>
    </submittedName>
</protein>
<dbReference type="EMBL" id="JARJLG010000076">
    <property type="protein sequence ID" value="KAJ7751885.1"/>
    <property type="molecule type" value="Genomic_DNA"/>
</dbReference>
<evidence type="ECO:0000313" key="1">
    <source>
        <dbReference type="EMBL" id="KAJ7751885.1"/>
    </source>
</evidence>
<keyword evidence="2" id="KW-1185">Reference proteome</keyword>
<reference evidence="1" key="1">
    <citation type="submission" date="2023-03" db="EMBL/GenBank/DDBJ databases">
        <title>Massive genome expansion in bonnet fungi (Mycena s.s.) driven by repeated elements and novel gene families across ecological guilds.</title>
        <authorList>
            <consortium name="Lawrence Berkeley National Laboratory"/>
            <person name="Harder C.B."/>
            <person name="Miyauchi S."/>
            <person name="Viragh M."/>
            <person name="Kuo A."/>
            <person name="Thoen E."/>
            <person name="Andreopoulos B."/>
            <person name="Lu D."/>
            <person name="Skrede I."/>
            <person name="Drula E."/>
            <person name="Henrissat B."/>
            <person name="Morin E."/>
            <person name="Kohler A."/>
            <person name="Barry K."/>
            <person name="LaButti K."/>
            <person name="Morin E."/>
            <person name="Salamov A."/>
            <person name="Lipzen A."/>
            <person name="Mereny Z."/>
            <person name="Hegedus B."/>
            <person name="Baldrian P."/>
            <person name="Stursova M."/>
            <person name="Weitz H."/>
            <person name="Taylor A."/>
            <person name="Grigoriev I.V."/>
            <person name="Nagy L.G."/>
            <person name="Martin F."/>
            <person name="Kauserud H."/>
        </authorList>
    </citation>
    <scope>NUCLEOTIDE SEQUENCE</scope>
    <source>
        <strain evidence="1">CBHHK188m</strain>
    </source>
</reference>
<sequence>MYRLADKLGLEELQALALAFISSRLTENNILREVFSSFTAVYPVIQELEVSMLTANFSEKASEGLKEMTQKICEGEKPYCADVLLMLIQKMGAK</sequence>
<dbReference type="Proteomes" id="UP001215280">
    <property type="component" value="Unassembled WGS sequence"/>
</dbReference>
<accession>A0AAD7N8Z7</accession>
<gene>
    <name evidence="1" type="ORF">DFH07DRAFT_960711</name>
</gene>
<dbReference type="AlphaFoldDB" id="A0AAD7N8Z7"/>
<evidence type="ECO:0000313" key="2">
    <source>
        <dbReference type="Proteomes" id="UP001215280"/>
    </source>
</evidence>
<comment type="caution">
    <text evidence="1">The sequence shown here is derived from an EMBL/GenBank/DDBJ whole genome shotgun (WGS) entry which is preliminary data.</text>
</comment>
<proteinExistence type="predicted"/>
<organism evidence="1 2">
    <name type="scientific">Mycena maculata</name>
    <dbReference type="NCBI Taxonomy" id="230809"/>
    <lineage>
        <taxon>Eukaryota</taxon>
        <taxon>Fungi</taxon>
        <taxon>Dikarya</taxon>
        <taxon>Basidiomycota</taxon>
        <taxon>Agaricomycotina</taxon>
        <taxon>Agaricomycetes</taxon>
        <taxon>Agaricomycetidae</taxon>
        <taxon>Agaricales</taxon>
        <taxon>Marasmiineae</taxon>
        <taxon>Mycenaceae</taxon>
        <taxon>Mycena</taxon>
    </lineage>
</organism>
<name>A0AAD7N8Z7_9AGAR</name>